<reference evidence="1 2" key="1">
    <citation type="submission" date="2018-04" db="EMBL/GenBank/DDBJ databases">
        <title>Genomic Encyclopedia of Type Strains, Phase IV (KMG-IV): sequencing the most valuable type-strain genomes for metagenomic binning, comparative biology and taxonomic classification.</title>
        <authorList>
            <person name="Goeker M."/>
        </authorList>
    </citation>
    <scope>NUCLEOTIDE SEQUENCE [LARGE SCALE GENOMIC DNA]</scope>
    <source>
        <strain evidence="1 2">DSM 100231</strain>
    </source>
</reference>
<evidence type="ECO:0000313" key="2">
    <source>
        <dbReference type="Proteomes" id="UP000245466"/>
    </source>
</evidence>
<accession>A0A2U1AI47</accession>
<keyword evidence="2" id="KW-1185">Reference proteome</keyword>
<gene>
    <name evidence="1" type="ORF">C8E01_1284</name>
</gene>
<name>A0A2U1AI47_9BACT</name>
<dbReference type="EMBL" id="QEKI01000028">
    <property type="protein sequence ID" value="PVY36079.1"/>
    <property type="molecule type" value="Genomic_DNA"/>
</dbReference>
<evidence type="ECO:0000313" key="1">
    <source>
        <dbReference type="EMBL" id="PVY36079.1"/>
    </source>
</evidence>
<organism evidence="1 2">
    <name type="scientific">Pontibacter virosus</name>
    <dbReference type="NCBI Taxonomy" id="1765052"/>
    <lineage>
        <taxon>Bacteria</taxon>
        <taxon>Pseudomonadati</taxon>
        <taxon>Bacteroidota</taxon>
        <taxon>Cytophagia</taxon>
        <taxon>Cytophagales</taxon>
        <taxon>Hymenobacteraceae</taxon>
        <taxon>Pontibacter</taxon>
    </lineage>
</organism>
<dbReference type="AlphaFoldDB" id="A0A2U1AI47"/>
<proteinExistence type="predicted"/>
<comment type="caution">
    <text evidence="1">The sequence shown here is derived from an EMBL/GenBank/DDBJ whole genome shotgun (WGS) entry which is preliminary data.</text>
</comment>
<dbReference type="Proteomes" id="UP000245466">
    <property type="component" value="Unassembled WGS sequence"/>
</dbReference>
<sequence>MDEEIVSDEEMATRIRKLVLDVIELWSSKEAQLNYQKNVPIANVSAELFEQWTDFYNPDDRKFKMAFNETELKLLADFEHVLERETTRVSPYNVPDIELFVYTLEWREINNAAIELLNKIKN</sequence>
<protein>
    <submittedName>
        <fullName evidence="1">Uncharacterized protein</fullName>
    </submittedName>
</protein>